<proteinExistence type="predicted"/>
<protein>
    <submittedName>
        <fullName evidence="2">GNAT family N-acetyltransferase</fullName>
    </submittedName>
</protein>
<dbReference type="SUPFAM" id="SSF55729">
    <property type="entry name" value="Acyl-CoA N-acyltransferases (Nat)"/>
    <property type="match status" value="1"/>
</dbReference>
<dbReference type="Proteomes" id="UP000239047">
    <property type="component" value="Unassembled WGS sequence"/>
</dbReference>
<evidence type="ECO:0000259" key="1">
    <source>
        <dbReference type="PROSITE" id="PS51186"/>
    </source>
</evidence>
<keyword evidence="2" id="KW-0808">Transferase</keyword>
<dbReference type="RefSeq" id="WP_104057515.1">
    <property type="nucleotide sequence ID" value="NZ_PREZ01000003.1"/>
</dbReference>
<reference evidence="2 3" key="1">
    <citation type="submission" date="2018-02" db="EMBL/GenBank/DDBJ databases">
        <title>Jeotgalibacillus proteolyticum sp. nov. a protease producing bacterium isolated from ocean sediments of Laizhou Bay.</title>
        <authorList>
            <person name="Li Y."/>
        </authorList>
    </citation>
    <scope>NUCLEOTIDE SEQUENCE [LARGE SCALE GENOMIC DNA]</scope>
    <source>
        <strain evidence="2 3">22-7</strain>
    </source>
</reference>
<dbReference type="CDD" id="cd04301">
    <property type="entry name" value="NAT_SF"/>
    <property type="match status" value="1"/>
</dbReference>
<dbReference type="Pfam" id="PF00583">
    <property type="entry name" value="Acetyltransf_1"/>
    <property type="match status" value="1"/>
</dbReference>
<dbReference type="InterPro" id="IPR000182">
    <property type="entry name" value="GNAT_dom"/>
</dbReference>
<comment type="caution">
    <text evidence="2">The sequence shown here is derived from an EMBL/GenBank/DDBJ whole genome shotgun (WGS) entry which is preliminary data.</text>
</comment>
<keyword evidence="3" id="KW-1185">Reference proteome</keyword>
<dbReference type="AlphaFoldDB" id="A0A2S5GCX4"/>
<dbReference type="PROSITE" id="PS51186">
    <property type="entry name" value="GNAT"/>
    <property type="match status" value="1"/>
</dbReference>
<name>A0A2S5GCX4_9BACL</name>
<evidence type="ECO:0000313" key="2">
    <source>
        <dbReference type="EMBL" id="PPA70765.1"/>
    </source>
</evidence>
<dbReference type="InterPro" id="IPR016181">
    <property type="entry name" value="Acyl_CoA_acyltransferase"/>
</dbReference>
<sequence>MIREAIKEDALAISEVRIASWRTTYAGIVDPDFLEGMTPEKWAEAWAKGNKKEDSFTYVAREAGSVIGFVIGGLERDKKYPDYPFEIYAIYLLQEHQGKGIGTKLIKRMADSLSGLGVGGVLIWALDENPCSSFYKKLGGQPIDHQSFKIKGRTHPETAYGWKSLKDFRLD</sequence>
<accession>A0A2S5GCX4</accession>
<dbReference type="Gene3D" id="3.40.630.30">
    <property type="match status" value="1"/>
</dbReference>
<dbReference type="EMBL" id="PREZ01000003">
    <property type="protein sequence ID" value="PPA70765.1"/>
    <property type="molecule type" value="Genomic_DNA"/>
</dbReference>
<evidence type="ECO:0000313" key="3">
    <source>
        <dbReference type="Proteomes" id="UP000239047"/>
    </source>
</evidence>
<organism evidence="2 3">
    <name type="scientific">Jeotgalibacillus proteolyticus</name>
    <dbReference type="NCBI Taxonomy" id="2082395"/>
    <lineage>
        <taxon>Bacteria</taxon>
        <taxon>Bacillati</taxon>
        <taxon>Bacillota</taxon>
        <taxon>Bacilli</taxon>
        <taxon>Bacillales</taxon>
        <taxon>Caryophanaceae</taxon>
        <taxon>Jeotgalibacillus</taxon>
    </lineage>
</organism>
<feature type="domain" description="N-acetyltransferase" evidence="1">
    <location>
        <begin position="1"/>
        <end position="167"/>
    </location>
</feature>
<gene>
    <name evidence="2" type="ORF">C4B60_08200</name>
</gene>
<dbReference type="GO" id="GO:0016747">
    <property type="term" value="F:acyltransferase activity, transferring groups other than amino-acyl groups"/>
    <property type="evidence" value="ECO:0007669"/>
    <property type="project" value="InterPro"/>
</dbReference>
<dbReference type="OrthoDB" id="5292888at2"/>